<sequence>MSSDIQGRLDNMMKLLRPVSEKAKIHSIFIKQSTETSDTLKRYLDLDESIPKFQKILLKDGCNYTNRDAYLHALLEAKSSYNFLKTNAPYYPSINEWKSLVEESIVTVKRVFVIEYKNFFEVNAKNLKDAVNKWTLDGIIPNFEDQILIFHHGKLNKPIFYSFLTHFTISSMK</sequence>
<comment type="caution">
    <text evidence="1">The sequence shown here is derived from an EMBL/GenBank/DDBJ whole genome shotgun (WGS) entry which is preliminary data.</text>
</comment>
<dbReference type="EMBL" id="JWZT01005319">
    <property type="protein sequence ID" value="KII61591.1"/>
    <property type="molecule type" value="Genomic_DNA"/>
</dbReference>
<accession>A0A0C2MIY6</accession>
<dbReference type="AlphaFoldDB" id="A0A0C2MIY6"/>
<organism evidence="1 2">
    <name type="scientific">Thelohanellus kitauei</name>
    <name type="common">Myxosporean</name>
    <dbReference type="NCBI Taxonomy" id="669202"/>
    <lineage>
        <taxon>Eukaryota</taxon>
        <taxon>Metazoa</taxon>
        <taxon>Cnidaria</taxon>
        <taxon>Myxozoa</taxon>
        <taxon>Myxosporea</taxon>
        <taxon>Bivalvulida</taxon>
        <taxon>Platysporina</taxon>
        <taxon>Myxobolidae</taxon>
        <taxon>Thelohanellus</taxon>
    </lineage>
</organism>
<evidence type="ECO:0000313" key="1">
    <source>
        <dbReference type="EMBL" id="KII61591.1"/>
    </source>
</evidence>
<name>A0A0C2MIY6_THEKT</name>
<dbReference type="Proteomes" id="UP000031668">
    <property type="component" value="Unassembled WGS sequence"/>
</dbReference>
<proteinExistence type="predicted"/>
<reference evidence="1 2" key="1">
    <citation type="journal article" date="2014" name="Genome Biol. Evol.">
        <title>The genome of the myxosporean Thelohanellus kitauei shows adaptations to nutrient acquisition within its fish host.</title>
        <authorList>
            <person name="Yang Y."/>
            <person name="Xiong J."/>
            <person name="Zhou Z."/>
            <person name="Huo F."/>
            <person name="Miao W."/>
            <person name="Ran C."/>
            <person name="Liu Y."/>
            <person name="Zhang J."/>
            <person name="Feng J."/>
            <person name="Wang M."/>
            <person name="Wang M."/>
            <person name="Wang L."/>
            <person name="Yao B."/>
        </authorList>
    </citation>
    <scope>NUCLEOTIDE SEQUENCE [LARGE SCALE GENOMIC DNA]</scope>
    <source>
        <strain evidence="1">Wuqing</strain>
    </source>
</reference>
<gene>
    <name evidence="1" type="ORF">RF11_07513</name>
</gene>
<keyword evidence="2" id="KW-1185">Reference proteome</keyword>
<evidence type="ECO:0000313" key="2">
    <source>
        <dbReference type="Proteomes" id="UP000031668"/>
    </source>
</evidence>
<dbReference type="OrthoDB" id="10499315at2759"/>
<protein>
    <submittedName>
        <fullName evidence="1">Uncharacterized protein</fullName>
    </submittedName>
</protein>